<comment type="caution">
    <text evidence="2">The sequence shown here is derived from an EMBL/GenBank/DDBJ whole genome shotgun (WGS) entry which is preliminary data.</text>
</comment>
<organism evidence="2 3">
    <name type="scientific">Blattamonas nauphoetae</name>
    <dbReference type="NCBI Taxonomy" id="2049346"/>
    <lineage>
        <taxon>Eukaryota</taxon>
        <taxon>Metamonada</taxon>
        <taxon>Preaxostyla</taxon>
        <taxon>Oxymonadida</taxon>
        <taxon>Blattamonas</taxon>
    </lineage>
</organism>
<dbReference type="InterPro" id="IPR023214">
    <property type="entry name" value="HAD_sf"/>
</dbReference>
<dbReference type="PANTHER" id="PTHR10788:SF106">
    <property type="entry name" value="BCDNA.GH08860"/>
    <property type="match status" value="1"/>
</dbReference>
<accession>A0ABQ9YFG6</accession>
<proteinExistence type="inferred from homology"/>
<dbReference type="SUPFAM" id="SSF56784">
    <property type="entry name" value="HAD-like"/>
    <property type="match status" value="1"/>
</dbReference>
<dbReference type="CDD" id="cd03788">
    <property type="entry name" value="GT20_TPS"/>
    <property type="match status" value="1"/>
</dbReference>
<dbReference type="EC" id="2.4.1.15" evidence="2"/>
<name>A0ABQ9YFG6_9EUKA</name>
<gene>
    <name evidence="2" type="ORF">BLNAU_2572</name>
</gene>
<dbReference type="GO" id="GO:0003825">
    <property type="term" value="F:alpha,alpha-trehalose-phosphate synthase (UDP-forming) activity"/>
    <property type="evidence" value="ECO:0007669"/>
    <property type="project" value="UniProtKB-EC"/>
</dbReference>
<sequence length="947" mass="106138">MYTEKSSQPGFHAVSSMLMFGEQQQESNITRFIIASNRLPITFERNVDYDPSKPDSGEKWHFKESSGGLIAGVKGITIPYTWIGWLGQGSGSLSDEEKIELTKAVKQKFGYTPVFIPDDIANLYYNVFSNQVLWPISHYLQFTQSAQNGTSWDAYCQANRAFADAISAVYEEGDAVWVHDYQLYMVPHYLRQQSSTVPIGFFLHIPFPSSELFRTLPQRYQLIDSLLDCNLVGFHTHDYRQHFVSTAQRIILDARAEGESIISRGRQTSCQAVPIGIDPTVWNAHLENPTVQKLIEKLKHDFAGVKLVIGCDRVDYTKGLPLKIKIIDQLLTTHKELHGKFVLFQIGIPSRMDVKEYQELTDELHKLIGEVNGKFGTIDWTPIHYIGRPVKQDELAAYYAVSDACLVTSVRDGMNLVALEYVCCQKDHHGALVLSEFAGARFLLSGSYTINPFDIENSAETLNLALSEVGKKASEKHLNNYKIVTLTNTAEEWGLRFAQLLLDSIKDSFFHLNETDKLGKDELIRAFRNCDGPRIFFLDYDGTLTKIVNDPMKAKPTQQIKNILRNLASLPRTTVFIVSGRDRRTLDEWFGDLPIGLVGEHGMCVKYCTRKSDDVSEGQSPFEKGAKEVHEVTDDMYEPIKLISDDEVTKTDWEPLIDVIDLSWMDTIKQIVQDYHTHTPGSLVEEKPTSVAFHFRNSDPTFGEKQAIELKSILIGKAASMPIEVMTGHFVVEVRMKGVNKGAMLRKILHRYSSEHTGDSKPFVITPVLSTQSHLSSETPPLGGRTNSSQNMGPLIDSLDEMMVPSDIPPTLDGVHPPTSPTGRVIRTSSSGDFLHKSLSFANQLEDLHPFIFCAGDDVTDEDMFHVVGQIPQSLTIHIGTQSSQAKKNLLSPYKLLLSLANLIHNLAGSSSNLLDMNQARNVTQETHSPTPDSVFIAPQPITVDRK</sequence>
<keyword evidence="3" id="KW-1185">Reference proteome</keyword>
<reference evidence="2 3" key="1">
    <citation type="journal article" date="2022" name="bioRxiv">
        <title>Genomics of Preaxostyla Flagellates Illuminates Evolutionary Transitions and the Path Towards Mitochondrial Loss.</title>
        <authorList>
            <person name="Novak L.V.F."/>
            <person name="Treitli S.C."/>
            <person name="Pyrih J."/>
            <person name="Halakuc P."/>
            <person name="Pipaliya S.V."/>
            <person name="Vacek V."/>
            <person name="Brzon O."/>
            <person name="Soukal P."/>
            <person name="Eme L."/>
            <person name="Dacks J.B."/>
            <person name="Karnkowska A."/>
            <person name="Elias M."/>
            <person name="Hampl V."/>
        </authorList>
    </citation>
    <scope>NUCLEOTIDE SEQUENCE [LARGE SCALE GENOMIC DNA]</scope>
    <source>
        <strain evidence="2">NAU3</strain>
        <tissue evidence="2">Gut</tissue>
    </source>
</reference>
<dbReference type="EMBL" id="JARBJD010000011">
    <property type="protein sequence ID" value="KAK2962329.1"/>
    <property type="molecule type" value="Genomic_DNA"/>
</dbReference>
<dbReference type="SUPFAM" id="SSF53756">
    <property type="entry name" value="UDP-Glycosyltransferase/glycogen phosphorylase"/>
    <property type="match status" value="1"/>
</dbReference>
<evidence type="ECO:0000256" key="1">
    <source>
        <dbReference type="ARBA" id="ARBA00005409"/>
    </source>
</evidence>
<dbReference type="InterPro" id="IPR036412">
    <property type="entry name" value="HAD-like_sf"/>
</dbReference>
<keyword evidence="2" id="KW-0328">Glycosyltransferase</keyword>
<evidence type="ECO:0000313" key="2">
    <source>
        <dbReference type="EMBL" id="KAK2962329.1"/>
    </source>
</evidence>
<dbReference type="Gene3D" id="3.40.50.2000">
    <property type="entry name" value="Glycogen Phosphorylase B"/>
    <property type="match status" value="2"/>
</dbReference>
<dbReference type="PANTHER" id="PTHR10788">
    <property type="entry name" value="TREHALOSE-6-PHOSPHATE SYNTHASE"/>
    <property type="match status" value="1"/>
</dbReference>
<dbReference type="Pfam" id="PF02358">
    <property type="entry name" value="Trehalose_PPase"/>
    <property type="match status" value="1"/>
</dbReference>
<keyword evidence="2" id="KW-0808">Transferase</keyword>
<comment type="similarity">
    <text evidence="1">In the N-terminal section; belongs to the glycosyltransferase 20 family.</text>
</comment>
<dbReference type="InterPro" id="IPR003337">
    <property type="entry name" value="Trehalose_PPase"/>
</dbReference>
<protein>
    <submittedName>
        <fullName evidence="2">Alpha,alpha-trehalose-phosphate synthase [UDP-forming] A</fullName>
        <ecNumber evidence="2">2.4.1.15</ecNumber>
    </submittedName>
</protein>
<evidence type="ECO:0000313" key="3">
    <source>
        <dbReference type="Proteomes" id="UP001281761"/>
    </source>
</evidence>
<dbReference type="InterPro" id="IPR001830">
    <property type="entry name" value="Glyco_trans_20"/>
</dbReference>
<dbReference type="CDD" id="cd01627">
    <property type="entry name" value="HAD_TPP"/>
    <property type="match status" value="1"/>
</dbReference>
<dbReference type="Gene3D" id="3.40.50.1000">
    <property type="entry name" value="HAD superfamily/HAD-like"/>
    <property type="match status" value="2"/>
</dbReference>
<dbReference type="Pfam" id="PF00982">
    <property type="entry name" value="Glyco_transf_20"/>
    <property type="match status" value="1"/>
</dbReference>
<dbReference type="Proteomes" id="UP001281761">
    <property type="component" value="Unassembled WGS sequence"/>
</dbReference>